<evidence type="ECO:0000313" key="8">
    <source>
        <dbReference type="EMBL" id="RVU34061.1"/>
    </source>
</evidence>
<evidence type="ECO:0000256" key="2">
    <source>
        <dbReference type="ARBA" id="ARBA00022840"/>
    </source>
</evidence>
<evidence type="ECO:0000256" key="4">
    <source>
        <dbReference type="ARBA" id="ARBA00023015"/>
    </source>
</evidence>
<dbReference type="SUPFAM" id="SSF55785">
    <property type="entry name" value="PYP-like sensor domain (PAS domain)"/>
    <property type="match status" value="1"/>
</dbReference>
<dbReference type="InterPro" id="IPR002197">
    <property type="entry name" value="HTH_Fis"/>
</dbReference>
<evidence type="ECO:0000256" key="1">
    <source>
        <dbReference type="ARBA" id="ARBA00022741"/>
    </source>
</evidence>
<keyword evidence="9" id="KW-1185">Reference proteome</keyword>
<evidence type="ECO:0000256" key="3">
    <source>
        <dbReference type="ARBA" id="ARBA00023012"/>
    </source>
</evidence>
<evidence type="ECO:0000256" key="6">
    <source>
        <dbReference type="SAM" id="Coils"/>
    </source>
</evidence>
<dbReference type="InterPro" id="IPR058031">
    <property type="entry name" value="AAA_lid_NorR"/>
</dbReference>
<feature type="coiled-coil region" evidence="6">
    <location>
        <begin position="189"/>
        <end position="216"/>
    </location>
</feature>
<organism evidence="8 9">
    <name type="scientific">Hwanghaeella grinnelliae</name>
    <dbReference type="NCBI Taxonomy" id="2500179"/>
    <lineage>
        <taxon>Bacteria</taxon>
        <taxon>Pseudomonadati</taxon>
        <taxon>Pseudomonadota</taxon>
        <taxon>Alphaproteobacteria</taxon>
        <taxon>Rhodospirillales</taxon>
        <taxon>Rhodospirillaceae</taxon>
        <taxon>Hwanghaeella</taxon>
    </lineage>
</organism>
<gene>
    <name evidence="8" type="ORF">EOI86_23375</name>
</gene>
<dbReference type="PRINTS" id="PR01590">
    <property type="entry name" value="HTHFIS"/>
</dbReference>
<dbReference type="Pfam" id="PF00158">
    <property type="entry name" value="Sigma54_activat"/>
    <property type="match status" value="1"/>
</dbReference>
<comment type="caution">
    <text evidence="8">The sequence shown here is derived from an EMBL/GenBank/DDBJ whole genome shotgun (WGS) entry which is preliminary data.</text>
</comment>
<dbReference type="GO" id="GO:0006355">
    <property type="term" value="P:regulation of DNA-templated transcription"/>
    <property type="evidence" value="ECO:0007669"/>
    <property type="project" value="InterPro"/>
</dbReference>
<keyword evidence="4" id="KW-0805">Transcription regulation</keyword>
<evidence type="ECO:0000313" key="9">
    <source>
        <dbReference type="Proteomes" id="UP000287447"/>
    </source>
</evidence>
<evidence type="ECO:0000259" key="7">
    <source>
        <dbReference type="PROSITE" id="PS50045"/>
    </source>
</evidence>
<keyword evidence="6" id="KW-0175">Coiled coil</keyword>
<dbReference type="GO" id="GO:0000160">
    <property type="term" value="P:phosphorelay signal transduction system"/>
    <property type="evidence" value="ECO:0007669"/>
    <property type="project" value="UniProtKB-KW"/>
</dbReference>
<dbReference type="AlphaFoldDB" id="A0A437QHQ1"/>
<dbReference type="SUPFAM" id="SSF52540">
    <property type="entry name" value="P-loop containing nucleoside triphosphate hydrolases"/>
    <property type="match status" value="1"/>
</dbReference>
<dbReference type="Gene3D" id="3.40.50.300">
    <property type="entry name" value="P-loop containing nucleotide triphosphate hydrolases"/>
    <property type="match status" value="1"/>
</dbReference>
<feature type="domain" description="Sigma-54 factor interaction" evidence="7">
    <location>
        <begin position="230"/>
        <end position="460"/>
    </location>
</feature>
<dbReference type="OrthoDB" id="9762726at2"/>
<dbReference type="Gene3D" id="1.10.8.60">
    <property type="match status" value="1"/>
</dbReference>
<dbReference type="GO" id="GO:0005524">
    <property type="term" value="F:ATP binding"/>
    <property type="evidence" value="ECO:0007669"/>
    <property type="project" value="UniProtKB-KW"/>
</dbReference>
<dbReference type="InterPro" id="IPR002078">
    <property type="entry name" value="Sigma_54_int"/>
</dbReference>
<dbReference type="InterPro" id="IPR009057">
    <property type="entry name" value="Homeodomain-like_sf"/>
</dbReference>
<proteinExistence type="predicted"/>
<dbReference type="EMBL" id="SADE01000004">
    <property type="protein sequence ID" value="RVU34061.1"/>
    <property type="molecule type" value="Genomic_DNA"/>
</dbReference>
<keyword evidence="5" id="KW-0804">Transcription</keyword>
<dbReference type="CDD" id="cd00009">
    <property type="entry name" value="AAA"/>
    <property type="match status" value="1"/>
</dbReference>
<keyword evidence="1" id="KW-0547">Nucleotide-binding</keyword>
<keyword evidence="2" id="KW-0067">ATP-binding</keyword>
<dbReference type="Gene3D" id="1.10.10.60">
    <property type="entry name" value="Homeodomain-like"/>
    <property type="match status" value="1"/>
</dbReference>
<dbReference type="PROSITE" id="PS50045">
    <property type="entry name" value="SIGMA54_INTERACT_4"/>
    <property type="match status" value="1"/>
</dbReference>
<dbReference type="Proteomes" id="UP000287447">
    <property type="component" value="Unassembled WGS sequence"/>
</dbReference>
<dbReference type="RefSeq" id="WP_127768091.1">
    <property type="nucleotide sequence ID" value="NZ_SADE01000004.1"/>
</dbReference>
<dbReference type="Pfam" id="PF02954">
    <property type="entry name" value="HTH_8"/>
    <property type="match status" value="1"/>
</dbReference>
<name>A0A437QHQ1_9PROT</name>
<dbReference type="Pfam" id="PF25601">
    <property type="entry name" value="AAA_lid_14"/>
    <property type="match status" value="1"/>
</dbReference>
<evidence type="ECO:0000256" key="5">
    <source>
        <dbReference type="ARBA" id="ARBA00023163"/>
    </source>
</evidence>
<keyword evidence="3" id="KW-0902">Two-component regulatory system</keyword>
<dbReference type="PANTHER" id="PTHR32071">
    <property type="entry name" value="TRANSCRIPTIONAL REGULATORY PROTEIN"/>
    <property type="match status" value="1"/>
</dbReference>
<dbReference type="PANTHER" id="PTHR32071:SF57">
    <property type="entry name" value="C4-DICARBOXYLATE TRANSPORT TRANSCRIPTIONAL REGULATORY PROTEIN DCTD"/>
    <property type="match status" value="1"/>
</dbReference>
<sequence>MRSGRTIGAILLAKSGHVAVFGPLSDPRLGAMVLERKWLAEIKRRRIATLSLDGKSYTIFCIPTDAGELLLFNTGVGDALTTFLATVDFAFDALTDLIDDPDCAMTVIDREGRLSYLSPRHETFFGTDLQGGLGGSARDVIGNTQLDRVLGTGKAERGDVQNIDGVSRPIVRIPVSQDGKVVGAIGRIALEAPDEIEGLTRRINELERDVAFFRRLSGTGQVDIAGEEAIIGGSDNARRVRMDAAKAAPLGNPVLIRGEAGTDTAQIAYAIHRTGPRREGPFVIVNAAALPSSMLEIELFGCELGAIPGADKKAAKGAVERANDGTLFIEGVSTLSLSHQQALLDALQRREVMRIGAAQGRKADVRLIAASSRNLHGLVESGAMLPAFLDRISPIVIDVAPLRGRLDDLPDLLSDILKAVAMRHHHAVPAIADDVVPFLKGQGWPGNDLELRQAVERAFAVGDGETLRMADFVPRRGRVRSVDAAVAPTGSGLHAATEALGMDLIYDALERCGGNKKKAAAQLGISRSYLYKRLAEAKA</sequence>
<protein>
    <submittedName>
        <fullName evidence="8">AAA family ATPase</fullName>
    </submittedName>
</protein>
<dbReference type="InterPro" id="IPR027417">
    <property type="entry name" value="P-loop_NTPase"/>
</dbReference>
<reference evidence="9" key="1">
    <citation type="submission" date="2019-01" db="EMBL/GenBank/DDBJ databases">
        <title>Gri0909 isolated from a small marine red alga.</title>
        <authorList>
            <person name="Kim J."/>
            <person name="Jeong S.E."/>
            <person name="Jeon C.O."/>
        </authorList>
    </citation>
    <scope>NUCLEOTIDE SEQUENCE [LARGE SCALE GENOMIC DNA]</scope>
    <source>
        <strain evidence="9">Gri0909</strain>
    </source>
</reference>
<dbReference type="GO" id="GO:0043565">
    <property type="term" value="F:sequence-specific DNA binding"/>
    <property type="evidence" value="ECO:0007669"/>
    <property type="project" value="InterPro"/>
</dbReference>
<dbReference type="InterPro" id="IPR035965">
    <property type="entry name" value="PAS-like_dom_sf"/>
</dbReference>
<accession>A0A437QHQ1</accession>
<dbReference type="SUPFAM" id="SSF46689">
    <property type="entry name" value="Homeodomain-like"/>
    <property type="match status" value="1"/>
</dbReference>